<evidence type="ECO:0000259" key="1">
    <source>
        <dbReference type="Pfam" id="PF01425"/>
    </source>
</evidence>
<reference evidence="2 3" key="1">
    <citation type="submission" date="2019-03" db="EMBL/GenBank/DDBJ databases">
        <title>Genomic Encyclopedia of Type Strains, Phase IV (KMG-IV): sequencing the most valuable type-strain genomes for metagenomic binning, comparative biology and taxonomic classification.</title>
        <authorList>
            <person name="Goeker M."/>
        </authorList>
    </citation>
    <scope>NUCLEOTIDE SEQUENCE [LARGE SCALE GENOMIC DNA]</scope>
    <source>
        <strain evidence="2 3">DSM 17974</strain>
    </source>
</reference>
<proteinExistence type="predicted"/>
<evidence type="ECO:0000313" key="3">
    <source>
        <dbReference type="Proteomes" id="UP000294581"/>
    </source>
</evidence>
<organism evidence="2 3">
    <name type="scientific">Alicyclobacillus sacchari</name>
    <dbReference type="NCBI Taxonomy" id="392010"/>
    <lineage>
        <taxon>Bacteria</taxon>
        <taxon>Bacillati</taxon>
        <taxon>Bacillota</taxon>
        <taxon>Bacilli</taxon>
        <taxon>Bacillales</taxon>
        <taxon>Alicyclobacillaceae</taxon>
        <taxon>Alicyclobacillus</taxon>
    </lineage>
</organism>
<dbReference type="Pfam" id="PF01425">
    <property type="entry name" value="Amidase"/>
    <property type="match status" value="1"/>
</dbReference>
<sequence length="479" mass="50253">MPSVLTWTITELMGKLRSRALSAAEIVTAHLEQIAAHNVEGKGIRAVIEVNAEALLLAEALDREAAKGYWRGPLHGIPILVKDNLDTADTMQTTAGSIALSGHRAKEDATVVRRLREQGAIIIGKANLTEWANFLSDRMPNGYSSRGGQTQNPYGPGVFDVGGSSAGSGAGVAAGFAPAAIGTETSGSILSPASSNSLVGVKPTVGLVSRRGIIPIAMSQDTAGPMTRSVADAALLLAVMAGADARDVATLGVHIPSHAQWSNLSQGALRGARIGVPRDYDNELEDDEQIVYRKALADLERLGGTLVECALPTAFAGGIDVLIEEFPVALNAYLASVEPWLPVHSLADVMAFNSRHADKALRYGQAIFEMAAARAGDRLADGSYIRARLADLHTARTNGIDKACADHGLDAIAFANNLGAAIAAKAGYPSITIPAGYTNAGKPVGLTLTSGAFSERKLFELAYDFEQATSHRRPPVFTE</sequence>
<dbReference type="SUPFAM" id="SSF75304">
    <property type="entry name" value="Amidase signature (AS) enzymes"/>
    <property type="match status" value="1"/>
</dbReference>
<name>A0A4V3HEN6_9BACL</name>
<dbReference type="PANTHER" id="PTHR42678:SF34">
    <property type="entry name" value="OS04G0183300 PROTEIN"/>
    <property type="match status" value="1"/>
</dbReference>
<gene>
    <name evidence="2" type="ORF">C7445_104174</name>
</gene>
<dbReference type="AlphaFoldDB" id="A0A4V3HEN6"/>
<accession>A0A4V3HEN6</accession>
<dbReference type="RefSeq" id="WP_134159100.1">
    <property type="nucleotide sequence ID" value="NZ_BSUS01000001.1"/>
</dbReference>
<protein>
    <submittedName>
        <fullName evidence="2">Amidase</fullName>
    </submittedName>
</protein>
<dbReference type="EMBL" id="SORF01000004">
    <property type="protein sequence ID" value="TDY49661.1"/>
    <property type="molecule type" value="Genomic_DNA"/>
</dbReference>
<dbReference type="InterPro" id="IPR023631">
    <property type="entry name" value="Amidase_dom"/>
</dbReference>
<dbReference type="OrthoDB" id="9811471at2"/>
<evidence type="ECO:0000313" key="2">
    <source>
        <dbReference type="EMBL" id="TDY49661.1"/>
    </source>
</evidence>
<dbReference type="Gene3D" id="3.90.1300.10">
    <property type="entry name" value="Amidase signature (AS) domain"/>
    <property type="match status" value="1"/>
</dbReference>
<dbReference type="InterPro" id="IPR036928">
    <property type="entry name" value="AS_sf"/>
</dbReference>
<dbReference type="PANTHER" id="PTHR42678">
    <property type="entry name" value="AMIDASE"/>
    <property type="match status" value="1"/>
</dbReference>
<dbReference type="NCBIfam" id="NF005300">
    <property type="entry name" value="PRK06828.1"/>
    <property type="match status" value="1"/>
</dbReference>
<comment type="caution">
    <text evidence="2">The sequence shown here is derived from an EMBL/GenBank/DDBJ whole genome shotgun (WGS) entry which is preliminary data.</text>
</comment>
<keyword evidence="3" id="KW-1185">Reference proteome</keyword>
<dbReference type="Proteomes" id="UP000294581">
    <property type="component" value="Unassembled WGS sequence"/>
</dbReference>
<feature type="domain" description="Amidase" evidence="1">
    <location>
        <begin position="25"/>
        <end position="331"/>
    </location>
</feature>